<dbReference type="InterPro" id="IPR018200">
    <property type="entry name" value="USP_CS"/>
</dbReference>
<dbReference type="InterPro" id="IPR050164">
    <property type="entry name" value="Peptidase_C19"/>
</dbReference>
<feature type="compositionally biased region" description="Pro residues" evidence="6">
    <location>
        <begin position="609"/>
        <end position="618"/>
    </location>
</feature>
<keyword evidence="4 5" id="KW-0378">Hydrolase</keyword>
<feature type="region of interest" description="Disordered" evidence="6">
    <location>
        <begin position="16"/>
        <end position="39"/>
    </location>
</feature>
<dbReference type="Proteomes" id="UP000030669">
    <property type="component" value="Unassembled WGS sequence"/>
</dbReference>
<evidence type="ECO:0000259" key="7">
    <source>
        <dbReference type="PROSITE" id="PS50235"/>
    </source>
</evidence>
<feature type="compositionally biased region" description="Pro residues" evidence="6">
    <location>
        <begin position="92"/>
        <end position="105"/>
    </location>
</feature>
<dbReference type="PROSITE" id="PS00972">
    <property type="entry name" value="USP_1"/>
    <property type="match status" value="1"/>
</dbReference>
<comment type="catalytic activity">
    <reaction evidence="1 5">
        <text>Thiol-dependent hydrolysis of ester, thioester, amide, peptide and isopeptide bonds formed by the C-terminal Gly of ubiquitin (a 76-residue protein attached to proteins as an intracellular targeting signal).</text>
        <dbReference type="EC" id="3.4.19.12"/>
    </reaction>
</comment>
<dbReference type="GeneID" id="19300491"/>
<dbReference type="OMA" id="WSPKTNP"/>
<dbReference type="InterPro" id="IPR001394">
    <property type="entry name" value="Peptidase_C19_UCH"/>
</dbReference>
<dbReference type="EC" id="3.4.19.12" evidence="5"/>
<dbReference type="STRING" id="670483.S7QL39"/>
<sequence>MAIGKWTRIQFGGANSAGAAQSSSQQQAARPSTGTPAKGSVHVISPADCKQFGLENFGNTCYANSVLQALYFCAPFRDLVIQYPDHAAPTYPVAPPPPASSPPAQSPLSSAAAAPQPKRPGTSQRKFSSSSTPQAETPPTLFSALRSLFLYISGNPADKGTVAPRAFIDKLKELNELFRSTMHQDAHEFLNFLLNRIVEEMEEDRRAGLVPGPSKENGNGNGHIEDLSTSITTLSSTAAPTITSSQHMSAQTLVHRLFEGVLTSETRCLTCETVSSRSESFLDLSIDIEQNSSLTACLRQFSASEMLCQRNKFFCDSCCGLQEAEKRMKIKILPPVLALHLKRFKYQESLGKYIKLSYRVAFPLELRLFNTVDDAEPSADRLYELFAVVVHIGNGPHHGHYITIVKSRAQWYVFDDESVDTIREADIPKYFGENPAGAAYVLYYQAVDIDFRALGIKVQESQKEARAEEEGPVVPPGLGGEDAPGVSIKVTGAGEHEDGVSSAPGSPVPMSMQPLSVQIPPPGSPLAGEISPSTTSASTTSGRDRDKDKGRFHIRHSPSTTIRPDGTGTSATKRKASASALANGGSSRPPSSPGLEHVAVGFGMGMSPLSPPVLPPSSPKSSTNGYASGKERERERLPEKKPSTWFRRKSARVGGGGEEGERPGTAGSVTPMSPSSWFKTAGSKHQHQQSSSDRHLGSSPSSGFDRTESMSPTPPDLLATTSSLGSQTHSQTHSHSHASAKVPDVPPVPPRTDLPAPPLLSAAASVPSSPVSPRNHIPRRSGSTARRRPLPELPLPTPGKIPARPSTAGATPSPRAAPSEPMPSLPPLTPNRLREISREGQEKDDPYRRRPQSAHANADFDAPGIMSPTNSSGTAGTTWKRASRKLSITGTMLSFGRKRDKGHDKEKDVSSPPPPPSAFTPPVGYSS</sequence>
<dbReference type="OrthoDB" id="27652at2759"/>
<dbReference type="PANTHER" id="PTHR24006:SF733">
    <property type="entry name" value="RE52890P"/>
    <property type="match status" value="1"/>
</dbReference>
<evidence type="ECO:0000256" key="2">
    <source>
        <dbReference type="ARBA" id="ARBA00009085"/>
    </source>
</evidence>
<dbReference type="CDD" id="cd02663">
    <property type="entry name" value="Peptidase_C19G"/>
    <property type="match status" value="1"/>
</dbReference>
<comment type="similarity">
    <text evidence="2 5">Belongs to the peptidase C19 family.</text>
</comment>
<feature type="compositionally biased region" description="Low complexity" evidence="6">
    <location>
        <begin position="16"/>
        <end position="29"/>
    </location>
</feature>
<evidence type="ECO:0000256" key="6">
    <source>
        <dbReference type="SAM" id="MobiDB-lite"/>
    </source>
</evidence>
<feature type="compositionally biased region" description="Low complexity" evidence="6">
    <location>
        <begin position="567"/>
        <end position="589"/>
    </location>
</feature>
<dbReference type="PROSITE" id="PS50235">
    <property type="entry name" value="USP_3"/>
    <property type="match status" value="1"/>
</dbReference>
<reference evidence="8 9" key="1">
    <citation type="journal article" date="2012" name="Science">
        <title>The Paleozoic origin of enzymatic lignin decomposition reconstructed from 31 fungal genomes.</title>
        <authorList>
            <person name="Floudas D."/>
            <person name="Binder M."/>
            <person name="Riley R."/>
            <person name="Barry K."/>
            <person name="Blanchette R.A."/>
            <person name="Henrissat B."/>
            <person name="Martinez A.T."/>
            <person name="Otillar R."/>
            <person name="Spatafora J.W."/>
            <person name="Yadav J.S."/>
            <person name="Aerts A."/>
            <person name="Benoit I."/>
            <person name="Boyd A."/>
            <person name="Carlson A."/>
            <person name="Copeland A."/>
            <person name="Coutinho P.M."/>
            <person name="de Vries R.P."/>
            <person name="Ferreira P."/>
            <person name="Findley K."/>
            <person name="Foster B."/>
            <person name="Gaskell J."/>
            <person name="Glotzer D."/>
            <person name="Gorecki P."/>
            <person name="Heitman J."/>
            <person name="Hesse C."/>
            <person name="Hori C."/>
            <person name="Igarashi K."/>
            <person name="Jurgens J.A."/>
            <person name="Kallen N."/>
            <person name="Kersten P."/>
            <person name="Kohler A."/>
            <person name="Kuees U."/>
            <person name="Kumar T.K.A."/>
            <person name="Kuo A."/>
            <person name="LaButti K."/>
            <person name="Larrondo L.F."/>
            <person name="Lindquist E."/>
            <person name="Ling A."/>
            <person name="Lombard V."/>
            <person name="Lucas S."/>
            <person name="Lundell T."/>
            <person name="Martin R."/>
            <person name="McLaughlin D.J."/>
            <person name="Morgenstern I."/>
            <person name="Morin E."/>
            <person name="Murat C."/>
            <person name="Nagy L.G."/>
            <person name="Nolan M."/>
            <person name="Ohm R.A."/>
            <person name="Patyshakuliyeva A."/>
            <person name="Rokas A."/>
            <person name="Ruiz-Duenas F.J."/>
            <person name="Sabat G."/>
            <person name="Salamov A."/>
            <person name="Samejima M."/>
            <person name="Schmutz J."/>
            <person name="Slot J.C."/>
            <person name="St John F."/>
            <person name="Stenlid J."/>
            <person name="Sun H."/>
            <person name="Sun S."/>
            <person name="Syed K."/>
            <person name="Tsang A."/>
            <person name="Wiebenga A."/>
            <person name="Young D."/>
            <person name="Pisabarro A."/>
            <person name="Eastwood D.C."/>
            <person name="Martin F."/>
            <person name="Cullen D."/>
            <person name="Grigoriev I.V."/>
            <person name="Hibbett D.S."/>
        </authorList>
    </citation>
    <scope>NUCLEOTIDE SEQUENCE [LARGE SCALE GENOMIC DNA]</scope>
    <source>
        <strain evidence="8 9">ATCC 11539</strain>
    </source>
</reference>
<feature type="compositionally biased region" description="Low complexity" evidence="6">
    <location>
        <begin position="720"/>
        <end position="731"/>
    </location>
</feature>
<dbReference type="InterPro" id="IPR028889">
    <property type="entry name" value="USP"/>
</dbReference>
<feature type="compositionally biased region" description="Polar residues" evidence="6">
    <location>
        <begin position="667"/>
        <end position="678"/>
    </location>
</feature>
<keyword evidence="9" id="KW-1185">Reference proteome</keyword>
<feature type="compositionally biased region" description="Basic and acidic residues" evidence="6">
    <location>
        <begin position="832"/>
        <end position="848"/>
    </location>
</feature>
<keyword evidence="5" id="KW-0788">Thiol protease</keyword>
<feature type="domain" description="USP" evidence="7">
    <location>
        <begin position="52"/>
        <end position="447"/>
    </location>
</feature>
<dbReference type="PROSITE" id="PS00973">
    <property type="entry name" value="USP_2"/>
    <property type="match status" value="1"/>
</dbReference>
<feature type="compositionally biased region" description="Basic and acidic residues" evidence="6">
    <location>
        <begin position="542"/>
        <end position="551"/>
    </location>
</feature>
<feature type="compositionally biased region" description="Polar residues" evidence="6">
    <location>
        <begin position="867"/>
        <end position="877"/>
    </location>
</feature>
<dbReference type="GO" id="GO:0005829">
    <property type="term" value="C:cytosol"/>
    <property type="evidence" value="ECO:0007669"/>
    <property type="project" value="TreeGrafter"/>
</dbReference>
<feature type="compositionally biased region" description="Polar residues" evidence="6">
    <location>
        <begin position="121"/>
        <end position="137"/>
    </location>
</feature>
<dbReference type="SUPFAM" id="SSF54001">
    <property type="entry name" value="Cysteine proteinases"/>
    <property type="match status" value="1"/>
</dbReference>
<dbReference type="KEGG" id="gtr:GLOTRDRAFT_118450"/>
<feature type="region of interest" description="Disordered" evidence="6">
    <location>
        <begin position="92"/>
        <end position="138"/>
    </location>
</feature>
<dbReference type="AlphaFoldDB" id="S7QL39"/>
<dbReference type="Gene3D" id="3.90.70.10">
    <property type="entry name" value="Cysteine proteinases"/>
    <property type="match status" value="1"/>
</dbReference>
<dbReference type="PANTHER" id="PTHR24006">
    <property type="entry name" value="UBIQUITIN CARBOXYL-TERMINAL HYDROLASE"/>
    <property type="match status" value="1"/>
</dbReference>
<dbReference type="eggNOG" id="KOG1864">
    <property type="taxonomic scope" value="Eukaryota"/>
</dbReference>
<keyword evidence="3 5" id="KW-0645">Protease</keyword>
<dbReference type="EMBL" id="KB469296">
    <property type="protein sequence ID" value="EPQ59987.1"/>
    <property type="molecule type" value="Genomic_DNA"/>
</dbReference>
<dbReference type="HOGENOM" id="CLU_315223_0_0_1"/>
<evidence type="ECO:0000256" key="1">
    <source>
        <dbReference type="ARBA" id="ARBA00000707"/>
    </source>
</evidence>
<dbReference type="Pfam" id="PF00443">
    <property type="entry name" value="UCH"/>
    <property type="match status" value="1"/>
</dbReference>
<feature type="compositionally biased region" description="Low complexity" evidence="6">
    <location>
        <begin position="106"/>
        <end position="116"/>
    </location>
</feature>
<evidence type="ECO:0000313" key="9">
    <source>
        <dbReference type="Proteomes" id="UP000030669"/>
    </source>
</evidence>
<evidence type="ECO:0000256" key="5">
    <source>
        <dbReference type="RuleBase" id="RU366025"/>
    </source>
</evidence>
<dbReference type="GO" id="GO:0016579">
    <property type="term" value="P:protein deubiquitination"/>
    <property type="evidence" value="ECO:0007669"/>
    <property type="project" value="InterPro"/>
</dbReference>
<dbReference type="RefSeq" id="XP_007860487.1">
    <property type="nucleotide sequence ID" value="XM_007862296.1"/>
</dbReference>
<feature type="compositionally biased region" description="Low complexity" evidence="6">
    <location>
        <begin position="531"/>
        <end position="541"/>
    </location>
</feature>
<feature type="compositionally biased region" description="Pro residues" evidence="6">
    <location>
        <begin position="744"/>
        <end position="758"/>
    </location>
</feature>
<dbReference type="GO" id="GO:0005634">
    <property type="term" value="C:nucleus"/>
    <property type="evidence" value="ECO:0007669"/>
    <property type="project" value="TreeGrafter"/>
</dbReference>
<feature type="compositionally biased region" description="Low complexity" evidence="6">
    <location>
        <begin position="759"/>
        <end position="773"/>
    </location>
</feature>
<accession>S7QL39</accession>
<evidence type="ECO:0000256" key="4">
    <source>
        <dbReference type="ARBA" id="ARBA00022801"/>
    </source>
</evidence>
<evidence type="ECO:0000313" key="8">
    <source>
        <dbReference type="EMBL" id="EPQ59987.1"/>
    </source>
</evidence>
<feature type="region of interest" description="Disordered" evidence="6">
    <location>
        <begin position="462"/>
        <end position="927"/>
    </location>
</feature>
<feature type="compositionally biased region" description="Basic and acidic residues" evidence="6">
    <location>
        <begin position="629"/>
        <end position="642"/>
    </location>
</feature>
<keyword evidence="5" id="KW-0833">Ubl conjugation pathway</keyword>
<protein>
    <recommendedName>
        <fullName evidence="5">Ubiquitin carboxyl-terminal hydrolase</fullName>
        <ecNumber evidence="5">3.4.19.12</ecNumber>
    </recommendedName>
</protein>
<evidence type="ECO:0000256" key="3">
    <source>
        <dbReference type="ARBA" id="ARBA00022670"/>
    </source>
</evidence>
<gene>
    <name evidence="8" type="ORF">GLOTRDRAFT_118450</name>
</gene>
<organism evidence="8 9">
    <name type="scientific">Gloeophyllum trabeum (strain ATCC 11539 / FP-39264 / Madison 617)</name>
    <name type="common">Brown rot fungus</name>
    <dbReference type="NCBI Taxonomy" id="670483"/>
    <lineage>
        <taxon>Eukaryota</taxon>
        <taxon>Fungi</taxon>
        <taxon>Dikarya</taxon>
        <taxon>Basidiomycota</taxon>
        <taxon>Agaricomycotina</taxon>
        <taxon>Agaricomycetes</taxon>
        <taxon>Gloeophyllales</taxon>
        <taxon>Gloeophyllaceae</taxon>
        <taxon>Gloeophyllum</taxon>
    </lineage>
</organism>
<feature type="compositionally biased region" description="Pro residues" evidence="6">
    <location>
        <begin position="820"/>
        <end position="829"/>
    </location>
</feature>
<dbReference type="InterPro" id="IPR038765">
    <property type="entry name" value="Papain-like_cys_pep_sf"/>
</dbReference>
<name>S7QL39_GLOTA</name>
<proteinExistence type="inferred from homology"/>
<dbReference type="GO" id="GO:0004843">
    <property type="term" value="F:cysteine-type deubiquitinase activity"/>
    <property type="evidence" value="ECO:0007669"/>
    <property type="project" value="UniProtKB-UniRule"/>
</dbReference>
<dbReference type="GO" id="GO:0006508">
    <property type="term" value="P:proteolysis"/>
    <property type="evidence" value="ECO:0007669"/>
    <property type="project" value="UniProtKB-KW"/>
</dbReference>